<dbReference type="PROSITE" id="PS51257">
    <property type="entry name" value="PROKAR_LIPOPROTEIN"/>
    <property type="match status" value="1"/>
</dbReference>
<organism evidence="4">
    <name type="scientific">uncultured Frankineae bacterium</name>
    <dbReference type="NCBI Taxonomy" id="437475"/>
    <lineage>
        <taxon>Bacteria</taxon>
        <taxon>Bacillati</taxon>
        <taxon>Actinomycetota</taxon>
        <taxon>Actinomycetes</taxon>
        <taxon>Frankiales</taxon>
        <taxon>environmental samples</taxon>
    </lineage>
</organism>
<dbReference type="Pfam" id="PF13472">
    <property type="entry name" value="Lipase_GDSL_2"/>
    <property type="match status" value="1"/>
</dbReference>
<feature type="chain" id="PRO_5039188626" description="SGNH hydrolase-type esterase domain-containing protein" evidence="2">
    <location>
        <begin position="25"/>
        <end position="280"/>
    </location>
</feature>
<dbReference type="InterPro" id="IPR036514">
    <property type="entry name" value="SGNH_hydro_sf"/>
</dbReference>
<feature type="domain" description="SGNH hydrolase-type esterase" evidence="3">
    <location>
        <begin position="49"/>
        <end position="264"/>
    </location>
</feature>
<evidence type="ECO:0000256" key="1">
    <source>
        <dbReference type="SAM" id="MobiDB-lite"/>
    </source>
</evidence>
<evidence type="ECO:0000256" key="2">
    <source>
        <dbReference type="SAM" id="SignalP"/>
    </source>
</evidence>
<dbReference type="Gene3D" id="3.40.50.1110">
    <property type="entry name" value="SGNH hydrolase"/>
    <property type="match status" value="1"/>
</dbReference>
<evidence type="ECO:0000259" key="3">
    <source>
        <dbReference type="Pfam" id="PF13472"/>
    </source>
</evidence>
<reference evidence="4" key="1">
    <citation type="submission" date="2020-02" db="EMBL/GenBank/DDBJ databases">
        <authorList>
            <person name="Meier V. D."/>
        </authorList>
    </citation>
    <scope>NUCLEOTIDE SEQUENCE</scope>
    <source>
        <strain evidence="4">AVDCRST_MAG16</strain>
    </source>
</reference>
<feature type="region of interest" description="Disordered" evidence="1">
    <location>
        <begin position="22"/>
        <end position="45"/>
    </location>
</feature>
<protein>
    <recommendedName>
        <fullName evidence="3">SGNH hydrolase-type esterase domain-containing protein</fullName>
    </recommendedName>
</protein>
<feature type="signal peptide" evidence="2">
    <location>
        <begin position="1"/>
        <end position="24"/>
    </location>
</feature>
<keyword evidence="2" id="KW-0732">Signal</keyword>
<accession>A0A6J4MJH1</accession>
<gene>
    <name evidence="4" type="ORF">AVDCRST_MAG16-3071</name>
</gene>
<evidence type="ECO:0000313" key="4">
    <source>
        <dbReference type="EMBL" id="CAA9361196.1"/>
    </source>
</evidence>
<dbReference type="CDD" id="cd00229">
    <property type="entry name" value="SGNH_hydrolase"/>
    <property type="match status" value="1"/>
</dbReference>
<proteinExistence type="predicted"/>
<name>A0A6J4MJH1_9ACTN</name>
<dbReference type="SUPFAM" id="SSF52266">
    <property type="entry name" value="SGNH hydrolase"/>
    <property type="match status" value="1"/>
</dbReference>
<sequence>MRLARPVAVLAAAALLAACTSSSAPDRAPAGPSPEATPSRSDAPSTYLALGDSVAAGVGASDPETRGYVPVLAGLLDDRLGCDGGRPPGCPVRERNLAVAGATTGSLLRDQLPRALTLIETAPDVRLVTVTVGGNDVFAPILRSCSRSVEDPACPRAVRDSLRRVDAGVDELLRQLTSAVGPATPVAVMTYYDPLPACRLSSLRPLAEQVLEGTDAEPGLNDVLRVRAAEHGALVVETADRLTAPGDFVGGLDCLHPSTAGHARIAQAFADTVAQQVARR</sequence>
<dbReference type="InterPro" id="IPR013830">
    <property type="entry name" value="SGNH_hydro"/>
</dbReference>
<dbReference type="EMBL" id="CADCUE010000287">
    <property type="protein sequence ID" value="CAA9361196.1"/>
    <property type="molecule type" value="Genomic_DNA"/>
</dbReference>
<dbReference type="AlphaFoldDB" id="A0A6J4MJH1"/>